<dbReference type="InParanoid" id="A0A194X9R4"/>
<dbReference type="InterPro" id="IPR045518">
    <property type="entry name" value="2EXR"/>
</dbReference>
<dbReference type="AlphaFoldDB" id="A0A194X9R4"/>
<proteinExistence type="predicted"/>
<name>A0A194X9R4_MOLSC</name>
<evidence type="ECO:0000313" key="2">
    <source>
        <dbReference type="EMBL" id="KUJ16908.1"/>
    </source>
</evidence>
<evidence type="ECO:0000313" key="3">
    <source>
        <dbReference type="Proteomes" id="UP000070700"/>
    </source>
</evidence>
<evidence type="ECO:0000259" key="1">
    <source>
        <dbReference type="Pfam" id="PF20150"/>
    </source>
</evidence>
<gene>
    <name evidence="2" type="ORF">LY89DRAFT_718630</name>
</gene>
<dbReference type="KEGG" id="psco:LY89DRAFT_718630"/>
<sequence length="241" mass="27408">MNNNHSRRVSGGARIPQEVLTLIFTSLVEAYEPTCLLIEPADDSTDDLRLRSLRRNVPAVLHVSREARGIGLRRYRLAFGAVDGRPQFFDFGRDTLYVNSRLLYQGRLSLWVAAHAAIVQDLVEIQELAVYIAPDPRSLRAGEWIFNLGRFFQQDNWRRSFERSFVASSHLPLVMGSSSSSEARFPTIQNIAFKGSLEPSGETMPRVICLVDIYNTHSLTEYKYRGWLEADLGMINDRVSE</sequence>
<reference evidence="2 3" key="1">
    <citation type="submission" date="2015-10" db="EMBL/GenBank/DDBJ databases">
        <title>Full genome of DAOMC 229536 Phialocephala scopiformis, a fungal endophyte of spruce producing the potent anti-insectan compound rugulosin.</title>
        <authorList>
            <consortium name="DOE Joint Genome Institute"/>
            <person name="Walker A.K."/>
            <person name="Frasz S.L."/>
            <person name="Seifert K.A."/>
            <person name="Miller J.D."/>
            <person name="Mondo S.J."/>
            <person name="Labutti K."/>
            <person name="Lipzen A."/>
            <person name="Dockter R."/>
            <person name="Kennedy M."/>
            <person name="Grigoriev I.V."/>
            <person name="Spatafora J.W."/>
        </authorList>
    </citation>
    <scope>NUCLEOTIDE SEQUENCE [LARGE SCALE GENOMIC DNA]</scope>
    <source>
        <strain evidence="2 3">CBS 120377</strain>
    </source>
</reference>
<feature type="domain" description="2EXR" evidence="1">
    <location>
        <begin position="32"/>
        <end position="96"/>
    </location>
</feature>
<keyword evidence="3" id="KW-1185">Reference proteome</keyword>
<organism evidence="2 3">
    <name type="scientific">Mollisia scopiformis</name>
    <name type="common">Conifer needle endophyte fungus</name>
    <name type="synonym">Phialocephala scopiformis</name>
    <dbReference type="NCBI Taxonomy" id="149040"/>
    <lineage>
        <taxon>Eukaryota</taxon>
        <taxon>Fungi</taxon>
        <taxon>Dikarya</taxon>
        <taxon>Ascomycota</taxon>
        <taxon>Pezizomycotina</taxon>
        <taxon>Leotiomycetes</taxon>
        <taxon>Helotiales</taxon>
        <taxon>Mollisiaceae</taxon>
        <taxon>Mollisia</taxon>
    </lineage>
</organism>
<dbReference type="Pfam" id="PF20150">
    <property type="entry name" value="2EXR"/>
    <property type="match status" value="1"/>
</dbReference>
<dbReference type="OrthoDB" id="3546385at2759"/>
<accession>A0A194X9R4</accession>
<dbReference type="RefSeq" id="XP_018071263.1">
    <property type="nucleotide sequence ID" value="XM_018218428.1"/>
</dbReference>
<protein>
    <recommendedName>
        <fullName evidence="1">2EXR domain-containing protein</fullName>
    </recommendedName>
</protein>
<dbReference type="GeneID" id="28828154"/>
<dbReference type="Proteomes" id="UP000070700">
    <property type="component" value="Unassembled WGS sequence"/>
</dbReference>
<dbReference type="EMBL" id="KQ947415">
    <property type="protein sequence ID" value="KUJ16908.1"/>
    <property type="molecule type" value="Genomic_DNA"/>
</dbReference>